<name>X0SY86_9ZZZZ</name>
<reference evidence="1" key="1">
    <citation type="journal article" date="2014" name="Front. Microbiol.">
        <title>High frequency of phylogenetically diverse reductive dehalogenase-homologous genes in deep subseafloor sedimentary metagenomes.</title>
        <authorList>
            <person name="Kawai M."/>
            <person name="Futagami T."/>
            <person name="Toyoda A."/>
            <person name="Takaki Y."/>
            <person name="Nishi S."/>
            <person name="Hori S."/>
            <person name="Arai W."/>
            <person name="Tsubouchi T."/>
            <person name="Morono Y."/>
            <person name="Uchiyama I."/>
            <person name="Ito T."/>
            <person name="Fujiyama A."/>
            <person name="Inagaki F."/>
            <person name="Takami H."/>
        </authorList>
    </citation>
    <scope>NUCLEOTIDE SEQUENCE</scope>
    <source>
        <strain evidence="1">Expedition CK06-06</strain>
    </source>
</reference>
<protein>
    <submittedName>
        <fullName evidence="1">Uncharacterized protein</fullName>
    </submittedName>
</protein>
<sequence>MRRAILTFELPEDQDEYDIHCNAPRRHEAMRKLHYELRNMVKHGDYDKTLAELAEYVYELTWEYVD</sequence>
<organism evidence="1">
    <name type="scientific">marine sediment metagenome</name>
    <dbReference type="NCBI Taxonomy" id="412755"/>
    <lineage>
        <taxon>unclassified sequences</taxon>
        <taxon>metagenomes</taxon>
        <taxon>ecological metagenomes</taxon>
    </lineage>
</organism>
<comment type="caution">
    <text evidence="1">The sequence shown here is derived from an EMBL/GenBank/DDBJ whole genome shotgun (WGS) entry which is preliminary data.</text>
</comment>
<dbReference type="AlphaFoldDB" id="X0SY86"/>
<dbReference type="EMBL" id="BARS01009005">
    <property type="protein sequence ID" value="GAF68775.1"/>
    <property type="molecule type" value="Genomic_DNA"/>
</dbReference>
<evidence type="ECO:0000313" key="1">
    <source>
        <dbReference type="EMBL" id="GAF68775.1"/>
    </source>
</evidence>
<accession>X0SY86</accession>
<proteinExistence type="predicted"/>
<gene>
    <name evidence="1" type="ORF">S01H1_17044</name>
</gene>